<name>A0AAD5MGH8_PARTN</name>
<sequence length="90" mass="10558">MFVFLERDVRAKRSIPWYLHWLSFDVLRRRTERHFECSLKENLLLNGHVRNGLQEKAREVAVSLLSLIPRATSTSTPYQFNIPPPPPSQV</sequence>
<evidence type="ECO:0000313" key="2">
    <source>
        <dbReference type="Proteomes" id="UP001196413"/>
    </source>
</evidence>
<keyword evidence="1" id="KW-0472">Membrane</keyword>
<accession>A0AAD5MGH8</accession>
<evidence type="ECO:0000313" key="1">
    <source>
        <dbReference type="EMBL" id="KAJ1347329.1"/>
    </source>
</evidence>
<keyword evidence="1" id="KW-0812">Transmembrane</keyword>
<proteinExistence type="predicted"/>
<dbReference type="AlphaFoldDB" id="A0AAD5MGH8"/>
<organism evidence="1 2">
    <name type="scientific">Parelaphostrongylus tenuis</name>
    <name type="common">Meningeal worm</name>
    <dbReference type="NCBI Taxonomy" id="148309"/>
    <lineage>
        <taxon>Eukaryota</taxon>
        <taxon>Metazoa</taxon>
        <taxon>Ecdysozoa</taxon>
        <taxon>Nematoda</taxon>
        <taxon>Chromadorea</taxon>
        <taxon>Rhabditida</taxon>
        <taxon>Rhabditina</taxon>
        <taxon>Rhabditomorpha</taxon>
        <taxon>Strongyloidea</taxon>
        <taxon>Metastrongylidae</taxon>
        <taxon>Parelaphostrongylus</taxon>
    </lineage>
</organism>
<dbReference type="EMBL" id="JAHQIW010000303">
    <property type="protein sequence ID" value="KAJ1347329.1"/>
    <property type="molecule type" value="Genomic_DNA"/>
</dbReference>
<protein>
    <submittedName>
        <fullName evidence="1">Neurotransmitter-gated ion-channel transmembrane region</fullName>
    </submittedName>
</protein>
<comment type="caution">
    <text evidence="1">The sequence shown here is derived from an EMBL/GenBank/DDBJ whole genome shotgun (WGS) entry which is preliminary data.</text>
</comment>
<keyword evidence="2" id="KW-1185">Reference proteome</keyword>
<dbReference type="Proteomes" id="UP001196413">
    <property type="component" value="Unassembled WGS sequence"/>
</dbReference>
<gene>
    <name evidence="1" type="primary">LGC-31_1</name>
    <name evidence="1" type="ORF">KIN20_002364</name>
</gene>
<reference evidence="1" key="1">
    <citation type="submission" date="2021-06" db="EMBL/GenBank/DDBJ databases">
        <title>Parelaphostrongylus tenuis whole genome reference sequence.</title>
        <authorList>
            <person name="Garwood T.J."/>
            <person name="Larsen P.A."/>
            <person name="Fountain-Jones N.M."/>
            <person name="Garbe J.R."/>
            <person name="Macchietto M.G."/>
            <person name="Kania S.A."/>
            <person name="Gerhold R.W."/>
            <person name="Richards J.E."/>
            <person name="Wolf T.M."/>
        </authorList>
    </citation>
    <scope>NUCLEOTIDE SEQUENCE</scope>
    <source>
        <strain evidence="1">MNPRO001-30</strain>
        <tissue evidence="1">Meninges</tissue>
    </source>
</reference>